<organism evidence="6 7">
    <name type="scientific">Gordonia insulae</name>
    <dbReference type="NCBI Taxonomy" id="2420509"/>
    <lineage>
        <taxon>Bacteria</taxon>
        <taxon>Bacillati</taxon>
        <taxon>Actinomycetota</taxon>
        <taxon>Actinomycetes</taxon>
        <taxon>Mycobacteriales</taxon>
        <taxon>Gordoniaceae</taxon>
        <taxon>Gordonia</taxon>
    </lineage>
</organism>
<dbReference type="GO" id="GO:0003824">
    <property type="term" value="F:catalytic activity"/>
    <property type="evidence" value="ECO:0007669"/>
    <property type="project" value="InterPro"/>
</dbReference>
<evidence type="ECO:0000256" key="4">
    <source>
        <dbReference type="ARBA" id="ARBA00022553"/>
    </source>
</evidence>
<dbReference type="Pfam" id="PF00550">
    <property type="entry name" value="PP-binding"/>
    <property type="match status" value="1"/>
</dbReference>
<dbReference type="InterPro" id="IPR020845">
    <property type="entry name" value="AMP-binding_CS"/>
</dbReference>
<dbReference type="AlphaFoldDB" id="A0A3G8JH25"/>
<evidence type="ECO:0000256" key="1">
    <source>
        <dbReference type="ARBA" id="ARBA00001957"/>
    </source>
</evidence>
<dbReference type="InterPro" id="IPR023213">
    <property type="entry name" value="CAT-like_dom_sf"/>
</dbReference>
<feature type="domain" description="Carrier" evidence="5">
    <location>
        <begin position="914"/>
        <end position="988"/>
    </location>
</feature>
<dbReference type="NCBIfam" id="TIGR01733">
    <property type="entry name" value="AA-adenyl-dom"/>
    <property type="match status" value="1"/>
</dbReference>
<dbReference type="Gene3D" id="3.30.559.30">
    <property type="entry name" value="Nonribosomal peptide synthetase, condensation domain"/>
    <property type="match status" value="1"/>
</dbReference>
<keyword evidence="4" id="KW-0597">Phosphoprotein</keyword>
<dbReference type="InterPro" id="IPR009081">
    <property type="entry name" value="PP-bd_ACP"/>
</dbReference>
<evidence type="ECO:0000313" key="7">
    <source>
        <dbReference type="Proteomes" id="UP000271469"/>
    </source>
</evidence>
<dbReference type="PROSITE" id="PS50075">
    <property type="entry name" value="CARRIER"/>
    <property type="match status" value="1"/>
</dbReference>
<dbReference type="InterPro" id="IPR020806">
    <property type="entry name" value="PKS_PP-bd"/>
</dbReference>
<dbReference type="PANTHER" id="PTHR45527:SF1">
    <property type="entry name" value="FATTY ACID SYNTHASE"/>
    <property type="match status" value="1"/>
</dbReference>
<dbReference type="InterPro" id="IPR045851">
    <property type="entry name" value="AMP-bd_C_sf"/>
</dbReference>
<evidence type="ECO:0000259" key="5">
    <source>
        <dbReference type="PROSITE" id="PS50075"/>
    </source>
</evidence>
<accession>A0A3G8JH25</accession>
<gene>
    <name evidence="6" type="primary">dhbF_1</name>
    <name evidence="6" type="ORF">D7316_00960</name>
</gene>
<evidence type="ECO:0000256" key="3">
    <source>
        <dbReference type="ARBA" id="ARBA00022450"/>
    </source>
</evidence>
<dbReference type="Pfam" id="PF13193">
    <property type="entry name" value="AMP-binding_C"/>
    <property type="match status" value="1"/>
</dbReference>
<dbReference type="Gene3D" id="2.30.38.10">
    <property type="entry name" value="Luciferase, Domain 3"/>
    <property type="match status" value="1"/>
</dbReference>
<dbReference type="PROSITE" id="PS00012">
    <property type="entry name" value="PHOSPHOPANTETHEINE"/>
    <property type="match status" value="1"/>
</dbReference>
<evidence type="ECO:0000256" key="2">
    <source>
        <dbReference type="ARBA" id="ARBA00006432"/>
    </source>
</evidence>
<comment type="similarity">
    <text evidence="2">Belongs to the ATP-dependent AMP-binding enzyme family.</text>
</comment>
<dbReference type="InterPro" id="IPR001242">
    <property type="entry name" value="Condensation_dom"/>
</dbReference>
<dbReference type="GO" id="GO:0008610">
    <property type="term" value="P:lipid biosynthetic process"/>
    <property type="evidence" value="ECO:0007669"/>
    <property type="project" value="UniProtKB-ARBA"/>
</dbReference>
<dbReference type="Gene3D" id="3.40.50.980">
    <property type="match status" value="2"/>
</dbReference>
<dbReference type="Pfam" id="PF00501">
    <property type="entry name" value="AMP-binding"/>
    <property type="match status" value="1"/>
</dbReference>
<dbReference type="CDD" id="cd05930">
    <property type="entry name" value="A_NRPS"/>
    <property type="match status" value="1"/>
</dbReference>
<proteinExistence type="inferred from homology"/>
<comment type="cofactor">
    <cofactor evidence="1">
        <name>pantetheine 4'-phosphate</name>
        <dbReference type="ChEBI" id="CHEBI:47942"/>
    </cofactor>
</comment>
<dbReference type="Gene3D" id="3.30.559.10">
    <property type="entry name" value="Chloramphenicol acetyltransferase-like domain"/>
    <property type="match status" value="1"/>
</dbReference>
<dbReference type="GO" id="GO:0005737">
    <property type="term" value="C:cytoplasm"/>
    <property type="evidence" value="ECO:0007669"/>
    <property type="project" value="TreeGrafter"/>
</dbReference>
<dbReference type="RefSeq" id="WP_124707255.1">
    <property type="nucleotide sequence ID" value="NZ_CP033972.1"/>
</dbReference>
<dbReference type="PROSITE" id="PS00455">
    <property type="entry name" value="AMP_BINDING"/>
    <property type="match status" value="1"/>
</dbReference>
<keyword evidence="3" id="KW-0596">Phosphopantetheine</keyword>
<dbReference type="InterPro" id="IPR010071">
    <property type="entry name" value="AA_adenyl_dom"/>
</dbReference>
<dbReference type="PANTHER" id="PTHR45527">
    <property type="entry name" value="NONRIBOSOMAL PEPTIDE SYNTHETASE"/>
    <property type="match status" value="1"/>
</dbReference>
<dbReference type="KEGG" id="gom:D7316_00960"/>
<dbReference type="InterPro" id="IPR025110">
    <property type="entry name" value="AMP-bd_C"/>
</dbReference>
<sequence>MRASAAQRGLWFAQSLLPSSSVFTVGQLIDFGVAPDHARLLAAVQAAIDEADGLRSRFTERRDGDVSVDLGGPIPVSAIDLGDDPAAIDCHAGEAVRTVVEPAVGPCASATVLTAGNRIALLLIAHHIVLDAYGLGLLGRRIGRLYADPEDDRRLRPVTELPVDVDAARPGDQEFWTAELSGVDGPLTLSDRPRGHRVATRVRTVRVTVAGAGALTRSPARLTAAIAAFCSRRAETTDVVVGFPMMNRLGSPAANVPCTTVNVVPLRIEVRPGQTVDELADRVGEKMRAIAPHARYRGEDIVRDLRRRGVDGAVGPTINIKPFGAGISFGRDPDGREIGATVASLARGPVVDLSVTALDLPSGDLELLLDADADLYGAEEISDVADTLRTFVTTFLDDLRPRCGGIPLDASGEQARVTAIRTGDARATVRTDPTPVATRIAGQPDHLTAAVCGAERLTFGELNRRADDLASRIGPCGGEDIVAIRLPRGLDLVVALVAVLRSGAAFLPLDPGFPADRLAATLDDAQPVAVIEPGVHGPNVGRHRHVRQSPSRARADARADAAAYVIYTSGSTGTPKGVVVGHGALVNFTDAMIRDIGHRPGTSMLAVTTISFDIAILETLVPLAAGASVVVATPDEVHDPGRLADLIVRHGVTHMQATPSLWSAFLDGGHGRTLAGVDVLVGGEQLPPEVASGLVATARSVRNMYGPTETTIWSTTAPVRAGHAVCIGGPIDNTGIRVLDATLHPVRAGRVGELYLSGAGLARGYHRLGAMTAQRFVADPYGPSGSRMYRTGDLVRTRVDGSLECLGRTDHQVKVRGFRIELGEVESVLAEHHSVEKAVATTVGGRLVGYVTAAPGNHIDPAAVRTDLAARLPDYMLPAAIVTVHAFPLTPNGKIDRRALPAPDFAGIAGHTRPPETDTERTLAEVFAAVLGVARVGADDSFFLLGGDSITAVRLVAAAAQAGLQITPLEVFDGPTVARLAAVARPISVEVPASGAPGPGTIDQLTTAGIDSAELDELMDGNLL</sequence>
<dbReference type="UniPathway" id="UPA00011"/>
<dbReference type="Proteomes" id="UP000271469">
    <property type="component" value="Chromosome"/>
</dbReference>
<dbReference type="Pfam" id="PF00668">
    <property type="entry name" value="Condensation"/>
    <property type="match status" value="1"/>
</dbReference>
<dbReference type="GO" id="GO:0044550">
    <property type="term" value="P:secondary metabolite biosynthetic process"/>
    <property type="evidence" value="ECO:0007669"/>
    <property type="project" value="TreeGrafter"/>
</dbReference>
<name>A0A3G8JH25_9ACTN</name>
<keyword evidence="7" id="KW-1185">Reference proteome</keyword>
<dbReference type="SUPFAM" id="SSF47336">
    <property type="entry name" value="ACP-like"/>
    <property type="match status" value="1"/>
</dbReference>
<dbReference type="InterPro" id="IPR006162">
    <property type="entry name" value="Ppantetheine_attach_site"/>
</dbReference>
<dbReference type="SMART" id="SM00823">
    <property type="entry name" value="PKS_PP"/>
    <property type="match status" value="1"/>
</dbReference>
<dbReference type="OrthoDB" id="2472181at2"/>
<dbReference type="FunFam" id="1.10.1200.10:FF:000005">
    <property type="entry name" value="Nonribosomal peptide synthetase 1"/>
    <property type="match status" value="1"/>
</dbReference>
<dbReference type="InterPro" id="IPR000873">
    <property type="entry name" value="AMP-dep_synth/lig_dom"/>
</dbReference>
<dbReference type="InterPro" id="IPR036736">
    <property type="entry name" value="ACP-like_sf"/>
</dbReference>
<dbReference type="GO" id="GO:0043041">
    <property type="term" value="P:amino acid activation for nonribosomal peptide biosynthetic process"/>
    <property type="evidence" value="ECO:0007669"/>
    <property type="project" value="TreeGrafter"/>
</dbReference>
<dbReference type="Gene3D" id="1.10.1200.10">
    <property type="entry name" value="ACP-like"/>
    <property type="match status" value="1"/>
</dbReference>
<dbReference type="EMBL" id="CP033972">
    <property type="protein sequence ID" value="AZG44376.1"/>
    <property type="molecule type" value="Genomic_DNA"/>
</dbReference>
<dbReference type="SUPFAM" id="SSF56801">
    <property type="entry name" value="Acetyl-CoA synthetase-like"/>
    <property type="match status" value="1"/>
</dbReference>
<reference evidence="6 7" key="1">
    <citation type="submission" date="2018-11" db="EMBL/GenBank/DDBJ databases">
        <title>Gordonia insulae sp. nov., isolated from an island soil.</title>
        <authorList>
            <person name="Kim Y.S."/>
            <person name="Kim S.B."/>
        </authorList>
    </citation>
    <scope>NUCLEOTIDE SEQUENCE [LARGE SCALE GENOMIC DNA]</scope>
    <source>
        <strain evidence="6 7">MMS17-SY073</strain>
    </source>
</reference>
<dbReference type="FunFam" id="3.30.300.30:FF:000010">
    <property type="entry name" value="Enterobactin synthetase component F"/>
    <property type="match status" value="1"/>
</dbReference>
<evidence type="ECO:0000313" key="6">
    <source>
        <dbReference type="EMBL" id="AZG44376.1"/>
    </source>
</evidence>
<dbReference type="SUPFAM" id="SSF52777">
    <property type="entry name" value="CoA-dependent acyltransferases"/>
    <property type="match status" value="2"/>
</dbReference>
<protein>
    <submittedName>
        <fullName evidence="6">Dimodular nonribosomal peptide synthase</fullName>
    </submittedName>
</protein>
<dbReference type="GO" id="GO:0031177">
    <property type="term" value="F:phosphopantetheine binding"/>
    <property type="evidence" value="ECO:0007669"/>
    <property type="project" value="InterPro"/>
</dbReference>
<dbReference type="Gene3D" id="3.30.300.30">
    <property type="match status" value="1"/>
</dbReference>